<sequence>MSLMAKTPGSPKRAEHPYSKNRSKARRPSKKSAIAKPDVAAALASFRKNVDNTGTIQAVFTEIALKKFPDFSPRNDYDVFIVTGPVPDNLATDNASLYHFVDKELEELIAGSRSPEQSLKDALDLVEKLFSMPGDEMIGLKPRAGDTHVLIRSIPHADYAIRIWPSSPSRRLFCLDFVSATYGQAIDTPPGVELWMTPASNLPMRQLLTIEKTYSPLLGPQTKVEVGAEKYISKEKHDIVLKRPGEDYIILRIPPHPSPPPAPVMNGRIVQVIDFSYPVV</sequence>
<evidence type="ECO:0000313" key="3">
    <source>
        <dbReference type="Proteomes" id="UP000807306"/>
    </source>
</evidence>
<feature type="region of interest" description="Disordered" evidence="1">
    <location>
        <begin position="1"/>
        <end position="34"/>
    </location>
</feature>
<name>A0A9P6JNH3_9AGAR</name>
<accession>A0A9P6JNH3</accession>
<evidence type="ECO:0000256" key="1">
    <source>
        <dbReference type="SAM" id="MobiDB-lite"/>
    </source>
</evidence>
<gene>
    <name evidence="2" type="ORF">CPB83DRAFT_895571</name>
</gene>
<reference evidence="2" key="1">
    <citation type="submission" date="2020-11" db="EMBL/GenBank/DDBJ databases">
        <authorList>
            <consortium name="DOE Joint Genome Institute"/>
            <person name="Ahrendt S."/>
            <person name="Riley R."/>
            <person name="Andreopoulos W."/>
            <person name="Labutti K."/>
            <person name="Pangilinan J."/>
            <person name="Ruiz-Duenas F.J."/>
            <person name="Barrasa J.M."/>
            <person name="Sanchez-Garcia M."/>
            <person name="Camarero S."/>
            <person name="Miyauchi S."/>
            <person name="Serrano A."/>
            <person name="Linde D."/>
            <person name="Babiker R."/>
            <person name="Drula E."/>
            <person name="Ayuso-Fernandez I."/>
            <person name="Pacheco R."/>
            <person name="Padilla G."/>
            <person name="Ferreira P."/>
            <person name="Barriuso J."/>
            <person name="Kellner H."/>
            <person name="Castanera R."/>
            <person name="Alfaro M."/>
            <person name="Ramirez L."/>
            <person name="Pisabarro A.G."/>
            <person name="Kuo A."/>
            <person name="Tritt A."/>
            <person name="Lipzen A."/>
            <person name="He G."/>
            <person name="Yan M."/>
            <person name="Ng V."/>
            <person name="Cullen D."/>
            <person name="Martin F."/>
            <person name="Rosso M.-N."/>
            <person name="Henrissat B."/>
            <person name="Hibbett D."/>
            <person name="Martinez A.T."/>
            <person name="Grigoriev I.V."/>
        </authorList>
    </citation>
    <scope>NUCLEOTIDE SEQUENCE</scope>
    <source>
        <strain evidence="2">CBS 506.95</strain>
    </source>
</reference>
<organism evidence="2 3">
    <name type="scientific">Crepidotus variabilis</name>
    <dbReference type="NCBI Taxonomy" id="179855"/>
    <lineage>
        <taxon>Eukaryota</taxon>
        <taxon>Fungi</taxon>
        <taxon>Dikarya</taxon>
        <taxon>Basidiomycota</taxon>
        <taxon>Agaricomycotina</taxon>
        <taxon>Agaricomycetes</taxon>
        <taxon>Agaricomycetidae</taxon>
        <taxon>Agaricales</taxon>
        <taxon>Agaricineae</taxon>
        <taxon>Crepidotaceae</taxon>
        <taxon>Crepidotus</taxon>
    </lineage>
</organism>
<dbReference type="AlphaFoldDB" id="A0A9P6JNH3"/>
<dbReference type="Proteomes" id="UP000807306">
    <property type="component" value="Unassembled WGS sequence"/>
</dbReference>
<comment type="caution">
    <text evidence="2">The sequence shown here is derived from an EMBL/GenBank/DDBJ whole genome shotgun (WGS) entry which is preliminary data.</text>
</comment>
<dbReference type="OrthoDB" id="2628807at2759"/>
<evidence type="ECO:0000313" key="2">
    <source>
        <dbReference type="EMBL" id="KAF9527146.1"/>
    </source>
</evidence>
<protein>
    <submittedName>
        <fullName evidence="2">Uncharacterized protein</fullName>
    </submittedName>
</protein>
<feature type="compositionally biased region" description="Basic residues" evidence="1">
    <location>
        <begin position="19"/>
        <end position="30"/>
    </location>
</feature>
<proteinExistence type="predicted"/>
<dbReference type="EMBL" id="MU157864">
    <property type="protein sequence ID" value="KAF9527146.1"/>
    <property type="molecule type" value="Genomic_DNA"/>
</dbReference>
<keyword evidence="3" id="KW-1185">Reference proteome</keyword>